<sequence>MPSLSLRLPDDLDQRLENEARRSGVPRSEVARAAIGEFLARRERERFMAEMVAEARTAYGNEEIHQDALDLEKDFLDLGTQQDKSPNSHKNPQDRWWK</sequence>
<name>A0A0B5FG85_9BACT</name>
<dbReference type="GO" id="GO:0006355">
    <property type="term" value="P:regulation of DNA-templated transcription"/>
    <property type="evidence" value="ECO:0007669"/>
    <property type="project" value="InterPro"/>
</dbReference>
<dbReference type="EMBL" id="CP010311">
    <property type="protein sequence ID" value="AJF07142.1"/>
    <property type="molecule type" value="Genomic_DNA"/>
</dbReference>
<dbReference type="KEGG" id="gsb:GSUB_12000"/>
<dbReference type="Pfam" id="PF01402">
    <property type="entry name" value="RHH_1"/>
    <property type="match status" value="1"/>
</dbReference>
<dbReference type="AlphaFoldDB" id="A0A0B5FG85"/>
<feature type="domain" description="Ribbon-helix-helix protein CopG" evidence="2">
    <location>
        <begin position="4"/>
        <end position="41"/>
    </location>
</feature>
<keyword evidence="4" id="KW-1185">Reference proteome</keyword>
<feature type="region of interest" description="Disordered" evidence="1">
    <location>
        <begin position="76"/>
        <end position="98"/>
    </location>
</feature>
<reference evidence="3 4" key="1">
    <citation type="journal article" date="2015" name="Genome Announc.">
        <title>Genomes of Geoalkalibacter ferrihydriticus Z-0531T and Geoalkalibacter subterraneus Red1T, Two Haloalkaliphilic Metal-Reducing Deltaproteobacteria.</title>
        <authorList>
            <person name="Badalamenti J.P."/>
            <person name="Krajmalnik-Brown R."/>
            <person name="Torres C.I."/>
            <person name="Bond D.R."/>
        </authorList>
    </citation>
    <scope>NUCLEOTIDE SEQUENCE [LARGE SCALE GENOMIC DNA]</scope>
    <source>
        <strain evidence="3 4">Red1</strain>
    </source>
</reference>
<dbReference type="HOGENOM" id="CLU_2287592_0_0_7"/>
<dbReference type="InterPro" id="IPR002145">
    <property type="entry name" value="CopG"/>
</dbReference>
<organism evidence="3 4">
    <name type="scientific">Geoalkalibacter subterraneus</name>
    <dbReference type="NCBI Taxonomy" id="483547"/>
    <lineage>
        <taxon>Bacteria</taxon>
        <taxon>Pseudomonadati</taxon>
        <taxon>Thermodesulfobacteriota</taxon>
        <taxon>Desulfuromonadia</taxon>
        <taxon>Desulfuromonadales</taxon>
        <taxon>Geoalkalibacteraceae</taxon>
        <taxon>Geoalkalibacter</taxon>
    </lineage>
</organism>
<dbReference type="SUPFAM" id="SSF47598">
    <property type="entry name" value="Ribbon-helix-helix"/>
    <property type="match status" value="1"/>
</dbReference>
<dbReference type="Gene3D" id="1.10.1220.10">
    <property type="entry name" value="Met repressor-like"/>
    <property type="match status" value="1"/>
</dbReference>
<evidence type="ECO:0000256" key="1">
    <source>
        <dbReference type="SAM" id="MobiDB-lite"/>
    </source>
</evidence>
<protein>
    <submittedName>
        <fullName evidence="3">CopG family transcriptional regulator</fullName>
    </submittedName>
</protein>
<dbReference type="Proteomes" id="UP000035036">
    <property type="component" value="Chromosome"/>
</dbReference>
<dbReference type="RefSeq" id="WP_040200983.1">
    <property type="nucleotide sequence ID" value="NZ_CP010311.1"/>
</dbReference>
<dbReference type="InterPro" id="IPR010985">
    <property type="entry name" value="Ribbon_hlx_hlx"/>
</dbReference>
<dbReference type="STRING" id="483547.GSUB_12000"/>
<accession>A0A0B5FG85</accession>
<dbReference type="InterPro" id="IPR013321">
    <property type="entry name" value="Arc_rbn_hlx_hlx"/>
</dbReference>
<evidence type="ECO:0000313" key="4">
    <source>
        <dbReference type="Proteomes" id="UP000035036"/>
    </source>
</evidence>
<feature type="compositionally biased region" description="Basic and acidic residues" evidence="1">
    <location>
        <begin position="8"/>
        <end position="22"/>
    </location>
</feature>
<feature type="compositionally biased region" description="Polar residues" evidence="1">
    <location>
        <begin position="79"/>
        <end position="90"/>
    </location>
</feature>
<proteinExistence type="predicted"/>
<dbReference type="CDD" id="cd21631">
    <property type="entry name" value="RHH_CopG_NikR-like"/>
    <property type="match status" value="1"/>
</dbReference>
<gene>
    <name evidence="3" type="ORF">GSUB_12000</name>
</gene>
<evidence type="ECO:0000313" key="3">
    <source>
        <dbReference type="EMBL" id="AJF07142.1"/>
    </source>
</evidence>
<feature type="region of interest" description="Disordered" evidence="1">
    <location>
        <begin position="1"/>
        <end position="26"/>
    </location>
</feature>
<evidence type="ECO:0000259" key="2">
    <source>
        <dbReference type="Pfam" id="PF01402"/>
    </source>
</evidence>